<dbReference type="InterPro" id="IPR050138">
    <property type="entry name" value="DHOase/Allantoinase_Hydrolase"/>
</dbReference>
<dbReference type="InterPro" id="IPR006680">
    <property type="entry name" value="Amidohydro-rel"/>
</dbReference>
<dbReference type="InterPro" id="IPR011059">
    <property type="entry name" value="Metal-dep_hydrolase_composite"/>
</dbReference>
<dbReference type="GO" id="GO:0004038">
    <property type="term" value="F:allantoinase activity"/>
    <property type="evidence" value="ECO:0007669"/>
    <property type="project" value="TreeGrafter"/>
</dbReference>
<evidence type="ECO:0000313" key="2">
    <source>
        <dbReference type="EMBL" id="RAI02225.1"/>
    </source>
</evidence>
<dbReference type="RefSeq" id="WP_111345652.1">
    <property type="nucleotide sequence ID" value="NZ_QHHQ01000002.1"/>
</dbReference>
<keyword evidence="3" id="KW-1185">Reference proteome</keyword>
<dbReference type="PANTHER" id="PTHR43668:SF2">
    <property type="entry name" value="ALLANTOINASE"/>
    <property type="match status" value="1"/>
</dbReference>
<protein>
    <submittedName>
        <fullName evidence="2">Dihydroorotase</fullName>
    </submittedName>
</protein>
<dbReference type="Pfam" id="PF01979">
    <property type="entry name" value="Amidohydro_1"/>
    <property type="match status" value="1"/>
</dbReference>
<name>A0A8B2NQQ3_9HYPH</name>
<feature type="domain" description="Amidohydrolase-related" evidence="1">
    <location>
        <begin position="290"/>
        <end position="430"/>
    </location>
</feature>
<evidence type="ECO:0000259" key="1">
    <source>
        <dbReference type="Pfam" id="PF01979"/>
    </source>
</evidence>
<dbReference type="GO" id="GO:0005737">
    <property type="term" value="C:cytoplasm"/>
    <property type="evidence" value="ECO:0007669"/>
    <property type="project" value="TreeGrafter"/>
</dbReference>
<dbReference type="InterPro" id="IPR032466">
    <property type="entry name" value="Metal_Hydrolase"/>
</dbReference>
<dbReference type="GO" id="GO:0006145">
    <property type="term" value="P:purine nucleobase catabolic process"/>
    <property type="evidence" value="ECO:0007669"/>
    <property type="project" value="TreeGrafter"/>
</dbReference>
<evidence type="ECO:0000313" key="3">
    <source>
        <dbReference type="Proteomes" id="UP000249590"/>
    </source>
</evidence>
<comment type="caution">
    <text evidence="2">The sequence shown here is derived from an EMBL/GenBank/DDBJ whole genome shotgun (WGS) entry which is preliminary data.</text>
</comment>
<organism evidence="2 3">
    <name type="scientific">Acuticoccus sediminis</name>
    <dbReference type="NCBI Taxonomy" id="2184697"/>
    <lineage>
        <taxon>Bacteria</taxon>
        <taxon>Pseudomonadati</taxon>
        <taxon>Pseudomonadota</taxon>
        <taxon>Alphaproteobacteria</taxon>
        <taxon>Hyphomicrobiales</taxon>
        <taxon>Amorphaceae</taxon>
        <taxon>Acuticoccus</taxon>
    </lineage>
</organism>
<sequence>MSFDLVLKNGEIVFPGEGVRRGSVGVKGGRIAAILAPDEAAGGARVIDCTDRWVLPGAIDPHTHVGFGAKEADWTTESRTAALGGVTGLMTFWRSEDLDAATGPWREEGLSRSVIDFGFHFGVTARRHVEEFPALAAKFGVTSLKVYLMYKGETGRAKGFTEVDDALLFAALQAGAKVKGGVVGVHCENTEVIPVFREPVKAAGRMDLGAWDDQSPGFLETENVFRVAFFGEKAGCPVNIVHMSAVESLDLVRRMRHPNRPPINVETCVHYLSLTRDSDIGDLGKVNPPLRSQADVDGLWEGVRDGSIQTIGSDHVARKRATKGPDIWRASAGFPGIAQIWPVLVGEGYHKRGIAIETLAATTSRNVAALYNLADKGRIAPGYDADFAIVDPDGTTTVGHTDFPSHSDYSPYEGMSFRGAVTHTVLRGNVIAENGALAPALEGGAGGQYLFRAN</sequence>
<dbReference type="Gene3D" id="3.20.20.140">
    <property type="entry name" value="Metal-dependent hydrolases"/>
    <property type="match status" value="1"/>
</dbReference>
<proteinExistence type="predicted"/>
<accession>A0A8B2NQQ3</accession>
<dbReference type="Gene3D" id="2.30.40.10">
    <property type="entry name" value="Urease, subunit C, domain 1"/>
    <property type="match status" value="1"/>
</dbReference>
<reference evidence="2 3" key="1">
    <citation type="submission" date="2018-05" db="EMBL/GenBank/DDBJ databases">
        <title>Acuticoccus sediminis sp. nov., isolated from deep-sea sediment of Indian Ocean.</title>
        <authorList>
            <person name="Liu X."/>
            <person name="Lai Q."/>
            <person name="Du Y."/>
            <person name="Sun F."/>
            <person name="Zhang X."/>
            <person name="Wang S."/>
            <person name="Shao Z."/>
        </authorList>
    </citation>
    <scope>NUCLEOTIDE SEQUENCE [LARGE SCALE GENOMIC DNA]</scope>
    <source>
        <strain evidence="2 3">PTG4-2</strain>
    </source>
</reference>
<dbReference type="OrthoDB" id="9775759at2"/>
<gene>
    <name evidence="2" type="ORF">DLJ53_12730</name>
</gene>
<dbReference type="SUPFAM" id="SSF51556">
    <property type="entry name" value="Metallo-dependent hydrolases"/>
    <property type="match status" value="1"/>
</dbReference>
<dbReference type="PANTHER" id="PTHR43668">
    <property type="entry name" value="ALLANTOINASE"/>
    <property type="match status" value="1"/>
</dbReference>
<dbReference type="AlphaFoldDB" id="A0A8B2NQQ3"/>
<dbReference type="Proteomes" id="UP000249590">
    <property type="component" value="Unassembled WGS sequence"/>
</dbReference>
<dbReference type="EMBL" id="QHHQ01000002">
    <property type="protein sequence ID" value="RAI02225.1"/>
    <property type="molecule type" value="Genomic_DNA"/>
</dbReference>
<dbReference type="SUPFAM" id="SSF51338">
    <property type="entry name" value="Composite domain of metallo-dependent hydrolases"/>
    <property type="match status" value="1"/>
</dbReference>